<dbReference type="InterPro" id="IPR052169">
    <property type="entry name" value="CW_Biosynth-Accessory"/>
</dbReference>
<gene>
    <name evidence="3" type="ORF">SAMN06265380_106104</name>
</gene>
<evidence type="ECO:0000256" key="1">
    <source>
        <dbReference type="ARBA" id="ARBA00005662"/>
    </source>
</evidence>
<keyword evidence="4" id="KW-1185">Reference proteome</keyword>
<protein>
    <submittedName>
        <fullName evidence="3">Poly-gamma-glutamate synthesis protein (Capsule biosynthesis protein)</fullName>
    </submittedName>
</protein>
<dbReference type="Proteomes" id="UP000319555">
    <property type="component" value="Unassembled WGS sequence"/>
</dbReference>
<evidence type="ECO:0000259" key="2">
    <source>
        <dbReference type="SMART" id="SM00854"/>
    </source>
</evidence>
<dbReference type="OrthoDB" id="9810718at2"/>
<dbReference type="InterPro" id="IPR029052">
    <property type="entry name" value="Metallo-depent_PP-like"/>
</dbReference>
<evidence type="ECO:0000313" key="4">
    <source>
        <dbReference type="Proteomes" id="UP000319555"/>
    </source>
</evidence>
<proteinExistence type="inferred from homology"/>
<dbReference type="EMBL" id="FXTE01000006">
    <property type="protein sequence ID" value="SMO71611.1"/>
    <property type="molecule type" value="Genomic_DNA"/>
</dbReference>
<dbReference type="Gene3D" id="3.60.21.10">
    <property type="match status" value="1"/>
</dbReference>
<dbReference type="SUPFAM" id="SSF56300">
    <property type="entry name" value="Metallo-dependent phosphatases"/>
    <property type="match status" value="1"/>
</dbReference>
<dbReference type="AlphaFoldDB" id="A0A521DKJ2"/>
<name>A0A521DKJ2_9RHOB</name>
<feature type="domain" description="Capsule synthesis protein CapA" evidence="2">
    <location>
        <begin position="50"/>
        <end position="306"/>
    </location>
</feature>
<dbReference type="PANTHER" id="PTHR33393">
    <property type="entry name" value="POLYGLUTAMINE SYNTHESIS ACCESSORY PROTEIN RV0574C-RELATED"/>
    <property type="match status" value="1"/>
</dbReference>
<dbReference type="SMART" id="SM00854">
    <property type="entry name" value="PGA_cap"/>
    <property type="match status" value="1"/>
</dbReference>
<organism evidence="3 4">
    <name type="scientific">Ruegeria faecimaris</name>
    <dbReference type="NCBI Taxonomy" id="686389"/>
    <lineage>
        <taxon>Bacteria</taxon>
        <taxon>Pseudomonadati</taxon>
        <taxon>Pseudomonadota</taxon>
        <taxon>Alphaproteobacteria</taxon>
        <taxon>Rhodobacterales</taxon>
        <taxon>Roseobacteraceae</taxon>
        <taxon>Ruegeria</taxon>
    </lineage>
</organism>
<dbReference type="InterPro" id="IPR019079">
    <property type="entry name" value="Capsule_synth_CapA"/>
</dbReference>
<evidence type="ECO:0000313" key="3">
    <source>
        <dbReference type="EMBL" id="SMO71611.1"/>
    </source>
</evidence>
<dbReference type="CDD" id="cd07381">
    <property type="entry name" value="MPP_CapA"/>
    <property type="match status" value="1"/>
</dbReference>
<reference evidence="3 4" key="1">
    <citation type="submission" date="2017-05" db="EMBL/GenBank/DDBJ databases">
        <authorList>
            <person name="Varghese N."/>
            <person name="Submissions S."/>
        </authorList>
    </citation>
    <scope>NUCLEOTIDE SEQUENCE [LARGE SCALE GENOMIC DNA]</scope>
    <source>
        <strain evidence="3 4">DSM 28009</strain>
    </source>
</reference>
<comment type="similarity">
    <text evidence="1">Belongs to the CapA family.</text>
</comment>
<dbReference type="RefSeq" id="WP_142637472.1">
    <property type="nucleotide sequence ID" value="NZ_FXTE01000006.1"/>
</dbReference>
<accession>A0A521DKJ2</accession>
<dbReference type="Pfam" id="PF09587">
    <property type="entry name" value="PGA_cap"/>
    <property type="match status" value="1"/>
</dbReference>
<sequence>MNILDNLYWAYKSKNPIQQPEAELDQSGFMTKTAVQLSTADISDTSNSVTLSFAGDILRTHRTSVAKDQVYAEIEDLLFQDDILVANYESPVTTQPLIDEVIGDAGPPIECASEEQFDALTSHNERFIDVLNLANNHILDMGVEGLETTLNVLSDRNIMQIGVNESLAEATAVKTIERKGIKFGFASCAFGTNGHALPEGQKQSINIAKLTSKHQAPDTTLLKTQISNAKAAGCDLVIAIIHWGHEFELFPRRAQQEAAQDLAEFGADLIVCHHPHVPQPIQLYRTQTGDRTVPIAYSLGSLLWGFADRDIASSTIMQIEVQKTEGKAEITNLKATPVRWHAHEIDGNVFQKVARSEG</sequence>
<dbReference type="PANTHER" id="PTHR33393:SF12">
    <property type="entry name" value="CAPSULE BIOSYNTHESIS PROTEIN CAPA"/>
    <property type="match status" value="1"/>
</dbReference>